<dbReference type="Proteomes" id="UP001162029">
    <property type="component" value="Unassembled WGS sequence"/>
</dbReference>
<feature type="chain" id="PRO_5043684623" description="Transglutaminase elicitor" evidence="1">
    <location>
        <begin position="27"/>
        <end position="456"/>
    </location>
</feature>
<gene>
    <name evidence="2" type="ORF">PDE001_LOCUS9700</name>
</gene>
<accession>A0AAV0V5S3</accession>
<dbReference type="AlphaFoldDB" id="A0AAV0V5S3"/>
<keyword evidence="3" id="KW-1185">Reference proteome</keyword>
<organism evidence="2 3">
    <name type="scientific">Peronospora destructor</name>
    <dbReference type="NCBI Taxonomy" id="86335"/>
    <lineage>
        <taxon>Eukaryota</taxon>
        <taxon>Sar</taxon>
        <taxon>Stramenopiles</taxon>
        <taxon>Oomycota</taxon>
        <taxon>Peronosporomycetes</taxon>
        <taxon>Peronosporales</taxon>
        <taxon>Peronosporaceae</taxon>
        <taxon>Peronospora</taxon>
    </lineage>
</organism>
<evidence type="ECO:0000256" key="1">
    <source>
        <dbReference type="SAM" id="SignalP"/>
    </source>
</evidence>
<dbReference type="EMBL" id="CANTFM010002147">
    <property type="protein sequence ID" value="CAI5744556.1"/>
    <property type="molecule type" value="Genomic_DNA"/>
</dbReference>
<dbReference type="InterPro" id="IPR032048">
    <property type="entry name" value="TGase_elicitor"/>
</dbReference>
<dbReference type="Pfam" id="PF16683">
    <property type="entry name" value="TGase_elicitor"/>
    <property type="match status" value="3"/>
</dbReference>
<keyword evidence="1" id="KW-0732">Signal</keyword>
<reference evidence="2" key="1">
    <citation type="submission" date="2022-12" db="EMBL/GenBank/DDBJ databases">
        <authorList>
            <person name="Webb A."/>
        </authorList>
    </citation>
    <scope>NUCLEOTIDE SEQUENCE</scope>
    <source>
        <strain evidence="2">Pd1</strain>
    </source>
</reference>
<comment type="caution">
    <text evidence="2">The sequence shown here is derived from an EMBL/GenBank/DDBJ whole genome shotgun (WGS) entry which is preliminary data.</text>
</comment>
<dbReference type="GO" id="GO:0016755">
    <property type="term" value="F:aminoacyltransferase activity"/>
    <property type="evidence" value="ECO:0007669"/>
    <property type="project" value="InterPro"/>
</dbReference>
<evidence type="ECO:0000313" key="3">
    <source>
        <dbReference type="Proteomes" id="UP001162029"/>
    </source>
</evidence>
<sequence length="456" mass="50798">MVYSPTMYLVASAVAAVVLQMQQAAATSMYYDPIPICEYETFRDLTLLDLVTIPRTAVQHPELLSNKTMPPDAVYLKVGINEVLSDLTDNSNEYSYVAAKSVSNVVGFLETLSEENVKDDTAKKCATDWDEPMTTSNIGLALNEKIHTERRLEELDITEIGTLENFYGKMETTLAKLPNHGKVLKKPWPGPYWPTAKDSINTYIDPNQAPPSANICAIRTNQTSGFCIPKWWGICHAWAAASIFEEEPNCPVTYNNVTFSPLDLKGLLTYAYNSAKLSSIFAGVRFNGDDATNVKDEYGRSKSLTYDDLNPGLLHIAVANIVGNLHKSFAIDIVAGKEVWNQPVLAFKVLEKTKMSSEEAAQAFYAREKYPRNANATRNRKIKKYENSTILTYLLEMDNNGKIIGGEWLYGSLDRHPDFLWTPTKTPAADLVLPSGMRYADVSMLLKKSVACSHTK</sequence>
<feature type="signal peptide" evidence="1">
    <location>
        <begin position="1"/>
        <end position="26"/>
    </location>
</feature>
<evidence type="ECO:0008006" key="4">
    <source>
        <dbReference type="Google" id="ProtNLM"/>
    </source>
</evidence>
<evidence type="ECO:0000313" key="2">
    <source>
        <dbReference type="EMBL" id="CAI5744556.1"/>
    </source>
</evidence>
<protein>
    <recommendedName>
        <fullName evidence="4">Transglutaminase elicitor</fullName>
    </recommendedName>
</protein>
<proteinExistence type="predicted"/>
<name>A0AAV0V5S3_9STRA</name>